<dbReference type="Proteomes" id="UP000277212">
    <property type="component" value="Unassembled WGS sequence"/>
</dbReference>
<organism evidence="1 2">
    <name type="scientific">Fusarium kuroshium</name>
    <dbReference type="NCBI Taxonomy" id="2010991"/>
    <lineage>
        <taxon>Eukaryota</taxon>
        <taxon>Fungi</taxon>
        <taxon>Dikarya</taxon>
        <taxon>Ascomycota</taxon>
        <taxon>Pezizomycotina</taxon>
        <taxon>Sordariomycetes</taxon>
        <taxon>Hypocreomycetidae</taxon>
        <taxon>Hypocreales</taxon>
        <taxon>Nectriaceae</taxon>
        <taxon>Fusarium</taxon>
        <taxon>Fusarium solani species complex</taxon>
    </lineage>
</organism>
<keyword evidence="2" id="KW-1185">Reference proteome</keyword>
<evidence type="ECO:0000313" key="1">
    <source>
        <dbReference type="EMBL" id="RMJ09676.1"/>
    </source>
</evidence>
<protein>
    <submittedName>
        <fullName evidence="1">Uncharacterized protein</fullName>
    </submittedName>
</protein>
<reference evidence="1 2" key="1">
    <citation type="submission" date="2017-06" db="EMBL/GenBank/DDBJ databases">
        <title>Comparative genomic analysis of Ambrosia Fusariam Clade fungi.</title>
        <authorList>
            <person name="Stajich J.E."/>
            <person name="Carrillo J."/>
            <person name="Kijimoto T."/>
            <person name="Eskalen A."/>
            <person name="O'Donnell K."/>
            <person name="Kasson M."/>
        </authorList>
    </citation>
    <scope>NUCLEOTIDE SEQUENCE [LARGE SCALE GENOMIC DNA]</scope>
    <source>
        <strain evidence="1">UCR3666</strain>
    </source>
</reference>
<evidence type="ECO:0000313" key="2">
    <source>
        <dbReference type="Proteomes" id="UP000277212"/>
    </source>
</evidence>
<dbReference type="OrthoDB" id="5021294at2759"/>
<comment type="caution">
    <text evidence="1">The sequence shown here is derived from an EMBL/GenBank/DDBJ whole genome shotgun (WGS) entry which is preliminary data.</text>
</comment>
<dbReference type="AlphaFoldDB" id="A0A3M2RWJ8"/>
<dbReference type="EMBL" id="NKUJ01000233">
    <property type="protein sequence ID" value="RMJ09676.1"/>
    <property type="molecule type" value="Genomic_DNA"/>
</dbReference>
<proteinExistence type="predicted"/>
<accession>A0A3M2RWJ8</accession>
<sequence>MDLTDTTESLLCVWNCVRQTIFGLPIKLTMWGEIYREFLDAFNDPANADPHFIVPRATLGCIALCNLTMTLRLSQTLRSYEIFGAPTALPGAEPTDFYCDPQGYCIFYEWA</sequence>
<gene>
    <name evidence="1" type="ORF">CDV36_010713</name>
</gene>
<name>A0A3M2RWJ8_9HYPO</name>